<dbReference type="Proteomes" id="UP000276133">
    <property type="component" value="Unassembled WGS sequence"/>
</dbReference>
<feature type="transmembrane region" description="Helical" evidence="1">
    <location>
        <begin position="44"/>
        <end position="67"/>
    </location>
</feature>
<keyword evidence="1" id="KW-1133">Transmembrane helix</keyword>
<evidence type="ECO:0000256" key="1">
    <source>
        <dbReference type="SAM" id="Phobius"/>
    </source>
</evidence>
<dbReference type="EMBL" id="REGN01008404">
    <property type="protein sequence ID" value="RNA03658.1"/>
    <property type="molecule type" value="Genomic_DNA"/>
</dbReference>
<comment type="caution">
    <text evidence="2">The sequence shown here is derived from an EMBL/GenBank/DDBJ whole genome shotgun (WGS) entry which is preliminary data.</text>
</comment>
<reference evidence="2 3" key="1">
    <citation type="journal article" date="2018" name="Sci. Rep.">
        <title>Genomic signatures of local adaptation to the degree of environmental predictability in rotifers.</title>
        <authorList>
            <person name="Franch-Gras L."/>
            <person name="Hahn C."/>
            <person name="Garcia-Roger E.M."/>
            <person name="Carmona M.J."/>
            <person name="Serra M."/>
            <person name="Gomez A."/>
        </authorList>
    </citation>
    <scope>NUCLEOTIDE SEQUENCE [LARGE SCALE GENOMIC DNA]</scope>
    <source>
        <strain evidence="2">HYR1</strain>
    </source>
</reference>
<dbReference type="AlphaFoldDB" id="A0A3M7PYB3"/>
<keyword evidence="1" id="KW-0812">Transmembrane</keyword>
<keyword evidence="1" id="KW-0472">Membrane</keyword>
<keyword evidence="3" id="KW-1185">Reference proteome</keyword>
<proteinExistence type="predicted"/>
<evidence type="ECO:0000313" key="3">
    <source>
        <dbReference type="Proteomes" id="UP000276133"/>
    </source>
</evidence>
<organism evidence="2 3">
    <name type="scientific">Brachionus plicatilis</name>
    <name type="common">Marine rotifer</name>
    <name type="synonym">Brachionus muelleri</name>
    <dbReference type="NCBI Taxonomy" id="10195"/>
    <lineage>
        <taxon>Eukaryota</taxon>
        <taxon>Metazoa</taxon>
        <taxon>Spiralia</taxon>
        <taxon>Gnathifera</taxon>
        <taxon>Rotifera</taxon>
        <taxon>Eurotatoria</taxon>
        <taxon>Monogononta</taxon>
        <taxon>Pseudotrocha</taxon>
        <taxon>Ploima</taxon>
        <taxon>Brachionidae</taxon>
        <taxon>Brachionus</taxon>
    </lineage>
</organism>
<name>A0A3M7PYB3_BRAPC</name>
<accession>A0A3M7PYB3</accession>
<evidence type="ECO:0000313" key="2">
    <source>
        <dbReference type="EMBL" id="RNA03658.1"/>
    </source>
</evidence>
<protein>
    <submittedName>
        <fullName evidence="2">Uncharacterized protein</fullName>
    </submittedName>
</protein>
<sequence length="93" mass="10699">MFVLEQKSSLCYKICKRGSEELVEDHIVWLPPPSSFLIQGLGPAYGRVMVAYNINFCLSCFLINLFFEKYSSFEKDRSFANGRSKKGRSFIKS</sequence>
<gene>
    <name evidence="2" type="ORF">BpHYR1_049308</name>
</gene>